<dbReference type="Pfam" id="PF07733">
    <property type="entry name" value="DNA_pol3_alpha"/>
    <property type="match status" value="1"/>
</dbReference>
<sequence length="1027" mass="115152">MYAELICQTNFSFLQGASHPHELVQQAEALGYSAIAITDECSVAGVVRAYSHIQAEALDIKLIIGASFKYQAVNGATVAFTLLCPNRQAYAELCRVITNSRRRAGKGQYQLDLWDLKTIKQCLVLWSPSGDVDADDYWASWLKKHMRQRLYIALKRHLTAGEHSQVSYCRQLAKSMSIMAVATGGVLMHEKSRLPLHHTLTAIRLGKTVAQLGKEALSNAEASLRPISTLQKLFLETELEASLAIANQCQFCLSSLRYEYPAELIPEGKTAIGYLRELVKKGKQIRFPAGVPAEIESTIEKELILIEQLQYEHFFITIYDVVQFAKKQKILYQGRGSAANSVVCYCLEITAVDPRQISVLFERFISQERQEPPDIDVDFEHQRREEVFQYLYQKYGRERTAIAATVVTYRLKSAIREVGKALGINETQLAFFIKHINRRDKDSPWDQQVMELGIDPSTKLGQQFVSLVEQIKGFPRHLSQHVGGFVISSGPLYELVPVENAAMEGRTVIQWDKDDLETLALLKVDVLALGMLTAIRKTFDLVKQHYGFTLSIADITRMGDDKQVYAQIQQADTVGVFQIESRAQMSMLPRLKPACYYDLVIQIAIVRPGPIQGGMVHPFLKRRDGSEPVTYPSEAVKSVLARTLGVPIFQEQVIKLAMVAAGFTGGEADQLRRAMGKWKRNGELVHFREKLVTGMTARGYDEGFAQQLFEQICGFGEYGFPESHSASFAVLAYVSSWLKHYFPQAFYTALLNSLPMGFYSPSQLIQDAQRHQIQVLPVCVNHSRWHHQLVYQQGQFCLRLGFCLVKGFSEQQSELLEQKRGKEGFTRLAQIKALGLKRNELQALASANCFQALSGDRFNTRWQLMDKEDELPLFSQQAMSQETIDIAPNTHDNLIEDYASLGLSLDHHPIGLLKSAGLLTDTTSAQDLASIRHQSVVKVAGVVTGRQSPGTASGVTFMTLEDETGNMNVVVWVATARAQKQSFLSAKVLKVTGVLEREKQVVHVIAGRLEDITEQLGEIQSSSRDFH</sequence>
<dbReference type="GO" id="GO:0003676">
    <property type="term" value="F:nucleic acid binding"/>
    <property type="evidence" value="ECO:0007669"/>
    <property type="project" value="InterPro"/>
</dbReference>
<dbReference type="EMBL" id="FOHK01000013">
    <property type="protein sequence ID" value="SET74342.1"/>
    <property type="molecule type" value="Genomic_DNA"/>
</dbReference>
<dbReference type="GO" id="GO:0005737">
    <property type="term" value="C:cytoplasm"/>
    <property type="evidence" value="ECO:0007669"/>
    <property type="project" value="UniProtKB-SubCell"/>
</dbReference>
<evidence type="ECO:0000256" key="12">
    <source>
        <dbReference type="ARBA" id="ARBA00049244"/>
    </source>
</evidence>
<comment type="similarity">
    <text evidence="2 13">Belongs to the DNA polymerase type-C family. DnaE2 subfamily.</text>
</comment>
<evidence type="ECO:0000259" key="14">
    <source>
        <dbReference type="SMART" id="SM00481"/>
    </source>
</evidence>
<dbReference type="NCBIfam" id="TIGR00594">
    <property type="entry name" value="polc"/>
    <property type="match status" value="1"/>
</dbReference>
<dbReference type="Pfam" id="PF17657">
    <property type="entry name" value="DNA_pol3_finger"/>
    <property type="match status" value="1"/>
</dbReference>
<organism evidence="15 16">
    <name type="scientific">Thalassotalea agarivorans</name>
    <name type="common">Thalassomonas agarivorans</name>
    <dbReference type="NCBI Taxonomy" id="349064"/>
    <lineage>
        <taxon>Bacteria</taxon>
        <taxon>Pseudomonadati</taxon>
        <taxon>Pseudomonadota</taxon>
        <taxon>Gammaproteobacteria</taxon>
        <taxon>Alteromonadales</taxon>
        <taxon>Colwelliaceae</taxon>
        <taxon>Thalassotalea</taxon>
    </lineage>
</organism>
<reference evidence="15 16" key="1">
    <citation type="submission" date="2016-10" db="EMBL/GenBank/DDBJ databases">
        <authorList>
            <person name="de Groot N.N."/>
        </authorList>
    </citation>
    <scope>NUCLEOTIDE SEQUENCE [LARGE SCALE GENOMIC DNA]</scope>
    <source>
        <strain evidence="15 16">DSM 19706</strain>
    </source>
</reference>
<keyword evidence="6 13" id="KW-0808">Transferase</keyword>
<dbReference type="InterPro" id="IPR004365">
    <property type="entry name" value="NA-bd_OB_tRNA"/>
</dbReference>
<dbReference type="Gene3D" id="3.20.20.140">
    <property type="entry name" value="Metal-dependent hydrolases"/>
    <property type="match status" value="1"/>
</dbReference>
<keyword evidence="11 13" id="KW-0234">DNA repair</keyword>
<evidence type="ECO:0000256" key="5">
    <source>
        <dbReference type="ARBA" id="ARBA00022490"/>
    </source>
</evidence>
<name>A0A1I0GT72_THASX</name>
<dbReference type="InterPro" id="IPR003141">
    <property type="entry name" value="Pol/His_phosphatase_N"/>
</dbReference>
<dbReference type="SMART" id="SM00481">
    <property type="entry name" value="POLIIIAc"/>
    <property type="match status" value="1"/>
</dbReference>
<dbReference type="Pfam" id="PF02811">
    <property type="entry name" value="PHP"/>
    <property type="match status" value="1"/>
</dbReference>
<comment type="subcellular location">
    <subcellularLocation>
        <location evidence="1 13">Cytoplasm</location>
    </subcellularLocation>
</comment>
<dbReference type="STRING" id="349064.SAMN05660429_02551"/>
<dbReference type="Pfam" id="PF14579">
    <property type="entry name" value="HHH_6"/>
    <property type="match status" value="1"/>
</dbReference>
<evidence type="ECO:0000256" key="8">
    <source>
        <dbReference type="ARBA" id="ARBA00022705"/>
    </source>
</evidence>
<dbReference type="InterPro" id="IPR023073">
    <property type="entry name" value="DnaE2"/>
</dbReference>
<keyword evidence="5 13" id="KW-0963">Cytoplasm</keyword>
<dbReference type="GO" id="GO:0003887">
    <property type="term" value="F:DNA-directed DNA polymerase activity"/>
    <property type="evidence" value="ECO:0007669"/>
    <property type="project" value="UniProtKB-UniRule"/>
</dbReference>
<dbReference type="PANTHER" id="PTHR32294">
    <property type="entry name" value="DNA POLYMERASE III SUBUNIT ALPHA"/>
    <property type="match status" value="1"/>
</dbReference>
<evidence type="ECO:0000256" key="10">
    <source>
        <dbReference type="ARBA" id="ARBA00022932"/>
    </source>
</evidence>
<dbReference type="AlphaFoldDB" id="A0A1I0GT72"/>
<keyword evidence="7 13" id="KW-0548">Nucleotidyltransferase</keyword>
<dbReference type="SUPFAM" id="SSF89550">
    <property type="entry name" value="PHP domain-like"/>
    <property type="match status" value="1"/>
</dbReference>
<dbReference type="EC" id="2.7.7.7" evidence="3 13"/>
<dbReference type="Pfam" id="PF01336">
    <property type="entry name" value="tRNA_anti-codon"/>
    <property type="match status" value="1"/>
</dbReference>
<dbReference type="GO" id="GO:0006260">
    <property type="term" value="P:DNA replication"/>
    <property type="evidence" value="ECO:0007669"/>
    <property type="project" value="UniProtKB-KW"/>
</dbReference>
<dbReference type="InterPro" id="IPR011708">
    <property type="entry name" value="DNA_pol3_alpha_NTPase_dom"/>
</dbReference>
<comment type="function">
    <text evidence="13">DNA polymerase involved in damage-induced mutagenesis and translesion synthesis (TLS). It is not the major replicative DNA polymerase.</text>
</comment>
<feature type="domain" description="Polymerase/histidinol phosphatase N-terminal" evidence="14">
    <location>
        <begin position="3"/>
        <end position="72"/>
    </location>
</feature>
<protein>
    <recommendedName>
        <fullName evidence="4 13">Error-prone DNA polymerase</fullName>
        <ecNumber evidence="3 13">2.7.7.7</ecNumber>
    </recommendedName>
</protein>
<gene>
    <name evidence="13" type="primary">dnaE2</name>
    <name evidence="15" type="ORF">SAMN05660429_02551</name>
</gene>
<evidence type="ECO:0000256" key="3">
    <source>
        <dbReference type="ARBA" id="ARBA00012417"/>
    </source>
</evidence>
<keyword evidence="10 13" id="KW-0239">DNA-directed DNA polymerase</keyword>
<evidence type="ECO:0000256" key="1">
    <source>
        <dbReference type="ARBA" id="ARBA00004496"/>
    </source>
</evidence>
<dbReference type="PANTHER" id="PTHR32294:SF4">
    <property type="entry name" value="ERROR-PRONE DNA POLYMERASE"/>
    <property type="match status" value="1"/>
</dbReference>
<dbReference type="InterPro" id="IPR004013">
    <property type="entry name" value="PHP_dom"/>
</dbReference>
<dbReference type="Gene3D" id="1.10.150.870">
    <property type="match status" value="1"/>
</dbReference>
<evidence type="ECO:0000256" key="4">
    <source>
        <dbReference type="ARBA" id="ARBA00017273"/>
    </source>
</evidence>
<evidence type="ECO:0000313" key="15">
    <source>
        <dbReference type="EMBL" id="SET74342.1"/>
    </source>
</evidence>
<keyword evidence="8 13" id="KW-0235">DNA replication</keyword>
<evidence type="ECO:0000256" key="2">
    <source>
        <dbReference type="ARBA" id="ARBA00007391"/>
    </source>
</evidence>
<dbReference type="GO" id="GO:0006281">
    <property type="term" value="P:DNA repair"/>
    <property type="evidence" value="ECO:0007669"/>
    <property type="project" value="UniProtKB-UniRule"/>
</dbReference>
<evidence type="ECO:0000313" key="16">
    <source>
        <dbReference type="Proteomes" id="UP000199308"/>
    </source>
</evidence>
<dbReference type="InterPro" id="IPR004805">
    <property type="entry name" value="DnaE2/DnaE/PolC"/>
</dbReference>
<dbReference type="CDD" id="cd07434">
    <property type="entry name" value="PHP_PolIIIA_DnaE2"/>
    <property type="match status" value="1"/>
</dbReference>
<dbReference type="Proteomes" id="UP000199308">
    <property type="component" value="Unassembled WGS sequence"/>
</dbReference>
<dbReference type="InterPro" id="IPR016195">
    <property type="entry name" value="Pol/histidinol_Pase-like"/>
</dbReference>
<dbReference type="HAMAP" id="MF_01902">
    <property type="entry name" value="DNApol_error_prone"/>
    <property type="match status" value="1"/>
</dbReference>
<comment type="catalytic activity">
    <reaction evidence="12 13">
        <text>DNA(n) + a 2'-deoxyribonucleoside 5'-triphosphate = DNA(n+1) + diphosphate</text>
        <dbReference type="Rhea" id="RHEA:22508"/>
        <dbReference type="Rhea" id="RHEA-COMP:17339"/>
        <dbReference type="Rhea" id="RHEA-COMP:17340"/>
        <dbReference type="ChEBI" id="CHEBI:33019"/>
        <dbReference type="ChEBI" id="CHEBI:61560"/>
        <dbReference type="ChEBI" id="CHEBI:173112"/>
        <dbReference type="EC" id="2.7.7.7"/>
    </reaction>
</comment>
<keyword evidence="16" id="KW-1185">Reference proteome</keyword>
<keyword evidence="9 13" id="KW-0227">DNA damage</keyword>
<dbReference type="NCBIfam" id="NF004225">
    <property type="entry name" value="PRK05672.1"/>
    <property type="match status" value="1"/>
</dbReference>
<evidence type="ECO:0000256" key="11">
    <source>
        <dbReference type="ARBA" id="ARBA00023204"/>
    </source>
</evidence>
<evidence type="ECO:0000256" key="9">
    <source>
        <dbReference type="ARBA" id="ARBA00022763"/>
    </source>
</evidence>
<dbReference type="CDD" id="cd04485">
    <property type="entry name" value="DnaE_OBF"/>
    <property type="match status" value="1"/>
</dbReference>
<dbReference type="InterPro" id="IPR029460">
    <property type="entry name" value="DNAPol_HHH"/>
</dbReference>
<dbReference type="GO" id="GO:0008408">
    <property type="term" value="F:3'-5' exonuclease activity"/>
    <property type="evidence" value="ECO:0007669"/>
    <property type="project" value="InterPro"/>
</dbReference>
<evidence type="ECO:0000256" key="6">
    <source>
        <dbReference type="ARBA" id="ARBA00022679"/>
    </source>
</evidence>
<evidence type="ECO:0000256" key="13">
    <source>
        <dbReference type="HAMAP-Rule" id="MF_01902"/>
    </source>
</evidence>
<proteinExistence type="inferred from homology"/>
<evidence type="ECO:0000256" key="7">
    <source>
        <dbReference type="ARBA" id="ARBA00022695"/>
    </source>
</evidence>
<accession>A0A1I0GT72</accession>
<dbReference type="InterPro" id="IPR040982">
    <property type="entry name" value="DNA_pol3_finger"/>
</dbReference>